<proteinExistence type="predicted"/>
<keyword evidence="1" id="KW-0969">Cilium</keyword>
<keyword evidence="1" id="KW-0282">Flagellum</keyword>
<organism evidence="1 2">
    <name type="scientific">Acidithiobacillus montserratensis</name>
    <dbReference type="NCBI Taxonomy" id="2729135"/>
    <lineage>
        <taxon>Bacteria</taxon>
        <taxon>Pseudomonadati</taxon>
        <taxon>Pseudomonadota</taxon>
        <taxon>Acidithiobacillia</taxon>
        <taxon>Acidithiobacillales</taxon>
        <taxon>Acidithiobacillaceae</taxon>
        <taxon>Acidithiobacillus</taxon>
    </lineage>
</organism>
<evidence type="ECO:0000313" key="1">
    <source>
        <dbReference type="EMBL" id="XRI74818.1"/>
    </source>
</evidence>
<reference evidence="1 2" key="1">
    <citation type="journal article" date="2021" name="ISME J.">
        <title>Genomic evolution of the class Acidithiobacillia: deep-branching Proteobacteria living in extreme acidic conditions.</title>
        <authorList>
            <person name="Moya-Beltran A."/>
            <person name="Beard S."/>
            <person name="Rojas-Villalobos C."/>
            <person name="Issotta F."/>
            <person name="Gallardo Y."/>
            <person name="Ulloa R."/>
            <person name="Giaveno A."/>
            <person name="Degli Esposti M."/>
            <person name="Johnson D.B."/>
            <person name="Quatrini R."/>
        </authorList>
    </citation>
    <scope>NUCLEOTIDE SEQUENCE [LARGE SCALE GENOMIC DNA]</scope>
    <source>
        <strain evidence="1 2">GG1-14</strain>
    </source>
</reference>
<dbReference type="Proteomes" id="UP001195965">
    <property type="component" value="Chromosome"/>
</dbReference>
<dbReference type="EMBL" id="CP127526">
    <property type="protein sequence ID" value="XRI74818.1"/>
    <property type="molecule type" value="Genomic_DNA"/>
</dbReference>
<gene>
    <name evidence="1" type="ORF">HHS34_006360</name>
</gene>
<keyword evidence="1" id="KW-0966">Cell projection</keyword>
<evidence type="ECO:0000313" key="2">
    <source>
        <dbReference type="Proteomes" id="UP001195965"/>
    </source>
</evidence>
<accession>A0ACD5HJG9</accession>
<protein>
    <submittedName>
        <fullName evidence="1">Flagellar hook-length control protein FliK</fullName>
    </submittedName>
</protein>
<keyword evidence="2" id="KW-1185">Reference proteome</keyword>
<name>A0ACD5HJG9_9PROT</name>
<sequence>MNPATLEGAYTVRVLESVLNQSTATALSQTLTPGATLSAKVLQSAPQQTMLSVAGKALAFDLPGQWSVGQELQLTYLGGDKQPKFLMMGQLAAAPSEQLALSNTAQALRDLASLPNAVTSALRPTATFPENAGSAPQMATFLQNTLEFSGVFYESHLVSWSHGQWSVQNLLAEPQNAGKNPAQGKTGNVEMHYTPASSSPASIASSPSLDGAQNSKQGVTTYTQIADLTAGRNASVISMLNPGSLQTLGQQIQTLNQQQFVWTGPVWPGQQATWMVKRREEDSPESQQKGEKPSGQRWESSLALDLPHLGHVEARLQLRQSTLRLVLTAEQDALLRAHWEELTQSLQHLGLQIAAAQIRSSNEPAQG</sequence>